<reference evidence="2" key="1">
    <citation type="journal article" date="2014" name="Int. J. Syst. Evol. Microbiol.">
        <title>Complete genome sequence of Corynebacterium casei LMG S-19264T (=DSM 44701T), isolated from a smear-ripened cheese.</title>
        <authorList>
            <consortium name="US DOE Joint Genome Institute (JGI-PGF)"/>
            <person name="Walter F."/>
            <person name="Albersmeier A."/>
            <person name="Kalinowski J."/>
            <person name="Ruckert C."/>
        </authorList>
    </citation>
    <scope>NUCLEOTIDE SEQUENCE</scope>
    <source>
        <strain evidence="2">CGMCC 1.15254</strain>
    </source>
</reference>
<gene>
    <name evidence="2" type="ORF">GCM10011332_08170</name>
</gene>
<sequence length="183" mass="20175">MKTIIAGSRQIEDKEALAQTIAASGFEITEVVSGTCRGVDVMGEEWGRANGVPVRPFPADWLTHGRVAGELRNRDMAHYADALVLLWDGKSPGASCMLREANKAGIKIHTQIYGVDMGDLEKLERDIVDYVNAGKGRIIFKDGHWSWEVANEDAPNLCDEAISELIRMDIMQEETLTVLKFAG</sequence>
<proteinExistence type="predicted"/>
<dbReference type="InterPro" id="IPR019627">
    <property type="entry name" value="YAcAr"/>
</dbReference>
<accession>A0A917BUT6</accession>
<keyword evidence="3" id="KW-1185">Reference proteome</keyword>
<evidence type="ECO:0000313" key="2">
    <source>
        <dbReference type="EMBL" id="GGF57096.1"/>
    </source>
</evidence>
<dbReference type="AlphaFoldDB" id="A0A917BUT6"/>
<organism evidence="2 3">
    <name type="scientific">Terasakiella brassicae</name>
    <dbReference type="NCBI Taxonomy" id="1634917"/>
    <lineage>
        <taxon>Bacteria</taxon>
        <taxon>Pseudomonadati</taxon>
        <taxon>Pseudomonadota</taxon>
        <taxon>Alphaproteobacteria</taxon>
        <taxon>Rhodospirillales</taxon>
        <taxon>Terasakiellaceae</taxon>
        <taxon>Terasakiella</taxon>
    </lineage>
</organism>
<name>A0A917BUT6_9PROT</name>
<feature type="domain" description="YspA cpYpsA-related SLOG" evidence="1">
    <location>
        <begin position="2"/>
        <end position="64"/>
    </location>
</feature>
<evidence type="ECO:0000259" key="1">
    <source>
        <dbReference type="Pfam" id="PF10686"/>
    </source>
</evidence>
<dbReference type="RefSeq" id="WP_188661917.1">
    <property type="nucleotide sequence ID" value="NZ_BMHV01000004.1"/>
</dbReference>
<protein>
    <recommendedName>
        <fullName evidence="1">YspA cpYpsA-related SLOG domain-containing protein</fullName>
    </recommendedName>
</protein>
<evidence type="ECO:0000313" key="3">
    <source>
        <dbReference type="Proteomes" id="UP000632498"/>
    </source>
</evidence>
<dbReference type="Pfam" id="PF10686">
    <property type="entry name" value="YAcAr"/>
    <property type="match status" value="1"/>
</dbReference>
<comment type="caution">
    <text evidence="2">The sequence shown here is derived from an EMBL/GenBank/DDBJ whole genome shotgun (WGS) entry which is preliminary data.</text>
</comment>
<dbReference type="Proteomes" id="UP000632498">
    <property type="component" value="Unassembled WGS sequence"/>
</dbReference>
<reference evidence="2" key="2">
    <citation type="submission" date="2020-09" db="EMBL/GenBank/DDBJ databases">
        <authorList>
            <person name="Sun Q."/>
            <person name="Zhou Y."/>
        </authorList>
    </citation>
    <scope>NUCLEOTIDE SEQUENCE</scope>
    <source>
        <strain evidence="2">CGMCC 1.15254</strain>
    </source>
</reference>
<dbReference type="EMBL" id="BMHV01000004">
    <property type="protein sequence ID" value="GGF57096.1"/>
    <property type="molecule type" value="Genomic_DNA"/>
</dbReference>